<keyword evidence="2" id="KW-1185">Reference proteome</keyword>
<sequence length="434" mass="47421">MISSSHPKNSRIIDTFTVESNDVEKKGEVVVSVQTAPTSALVFPEGGRQAWLSLIGAYIGAFGVYQDFYVREYLTEHTPSEIGWIGGIQIMLTFSAGIFVGRAFDRGYFYHLMICGAIIHGLAIFMLSLSHKDSYYQVFLTNGVMMGLSAGICYIPSLGIGTHYFMKKRSMAMGIATSGSALGSVLHPIMLNQFFGGSIGFHKGVRISGGINLALFVIAIIIMRTRLPPKSAQKFPILSWMKEPAYLALFIGSWFVFLGLFYPIFYIQLSAIKHGIDHTFAFYSLSILNGASVLGRILPGVLAPRLGAYNLLSFCGIVAGVVVIFMVFANDVTSVTLVAIFYGLFSGSSIALVPSVVGSLCANMNEFGTRMGIMFFWIKGILGLFATPISGALLTSDYHWIRADLFSGISLIVAGIFFLISRYFVSKQRNTQIL</sequence>
<dbReference type="Proteomes" id="UP000664032">
    <property type="component" value="Unassembled WGS sequence"/>
</dbReference>
<evidence type="ECO:0000313" key="1">
    <source>
        <dbReference type="EMBL" id="KAH9478243.1"/>
    </source>
</evidence>
<gene>
    <name evidence="1" type="ORF">JR316_0008696</name>
</gene>
<accession>A0ACB8GRT6</accession>
<evidence type="ECO:0000313" key="2">
    <source>
        <dbReference type="Proteomes" id="UP000664032"/>
    </source>
</evidence>
<organism evidence="1 2">
    <name type="scientific">Psilocybe cubensis</name>
    <name type="common">Psychedelic mushroom</name>
    <name type="synonym">Stropharia cubensis</name>
    <dbReference type="NCBI Taxonomy" id="181762"/>
    <lineage>
        <taxon>Eukaryota</taxon>
        <taxon>Fungi</taxon>
        <taxon>Dikarya</taxon>
        <taxon>Basidiomycota</taxon>
        <taxon>Agaricomycotina</taxon>
        <taxon>Agaricomycetes</taxon>
        <taxon>Agaricomycetidae</taxon>
        <taxon>Agaricales</taxon>
        <taxon>Agaricineae</taxon>
        <taxon>Strophariaceae</taxon>
        <taxon>Psilocybe</taxon>
    </lineage>
</organism>
<protein>
    <submittedName>
        <fullName evidence="1">Aspyridones efflux protein apdF</fullName>
    </submittedName>
</protein>
<reference evidence="1" key="1">
    <citation type="submission" date="2021-10" db="EMBL/GenBank/DDBJ databases">
        <title>Psilocybe cubensis genome.</title>
        <authorList>
            <person name="Mckernan K.J."/>
            <person name="Crawford S."/>
            <person name="Trippe A."/>
            <person name="Kane L.T."/>
            <person name="Mclaughlin S."/>
        </authorList>
    </citation>
    <scope>NUCLEOTIDE SEQUENCE</scope>
    <source>
        <strain evidence="1">MGC-MH-2018</strain>
    </source>
</reference>
<comment type="caution">
    <text evidence="1">The sequence shown here is derived from an EMBL/GenBank/DDBJ whole genome shotgun (WGS) entry which is preliminary data.</text>
</comment>
<name>A0ACB8GRT6_PSICU</name>
<proteinExistence type="predicted"/>
<dbReference type="EMBL" id="JAFIQS020000008">
    <property type="protein sequence ID" value="KAH9478243.1"/>
    <property type="molecule type" value="Genomic_DNA"/>
</dbReference>